<reference evidence="1 2" key="1">
    <citation type="journal article" date="2017" name="Nature">
        <title>The Apostasia genome and the evolution of orchids.</title>
        <authorList>
            <person name="Zhang G.Q."/>
            <person name="Liu K.W."/>
            <person name="Li Z."/>
            <person name="Lohaus R."/>
            <person name="Hsiao Y.Y."/>
            <person name="Niu S.C."/>
            <person name="Wang J.Y."/>
            <person name="Lin Y.C."/>
            <person name="Xu Q."/>
            <person name="Chen L.J."/>
            <person name="Yoshida K."/>
            <person name="Fujiwara S."/>
            <person name="Wang Z.W."/>
            <person name="Zhang Y.Q."/>
            <person name="Mitsuda N."/>
            <person name="Wang M."/>
            <person name="Liu G.H."/>
            <person name="Pecoraro L."/>
            <person name="Huang H.X."/>
            <person name="Xiao X.J."/>
            <person name="Lin M."/>
            <person name="Wu X.Y."/>
            <person name="Wu W.L."/>
            <person name="Chen Y.Y."/>
            <person name="Chang S.B."/>
            <person name="Sakamoto S."/>
            <person name="Ohme-Takagi M."/>
            <person name="Yagi M."/>
            <person name="Zeng S.J."/>
            <person name="Shen C.Y."/>
            <person name="Yeh C.M."/>
            <person name="Luo Y.B."/>
            <person name="Tsai W.C."/>
            <person name="Van de Peer Y."/>
            <person name="Liu Z.J."/>
        </authorList>
    </citation>
    <scope>NUCLEOTIDE SEQUENCE [LARGE SCALE GENOMIC DNA]</scope>
    <source>
        <strain evidence="2">cv. Shenzhen</strain>
        <tissue evidence="1">Stem</tissue>
    </source>
</reference>
<keyword evidence="2" id="KW-1185">Reference proteome</keyword>
<dbReference type="Proteomes" id="UP000236161">
    <property type="component" value="Unassembled WGS sequence"/>
</dbReference>
<protein>
    <submittedName>
        <fullName evidence="1">Uncharacterized protein</fullName>
    </submittedName>
</protein>
<organism evidence="1 2">
    <name type="scientific">Apostasia shenzhenica</name>
    <dbReference type="NCBI Taxonomy" id="1088818"/>
    <lineage>
        <taxon>Eukaryota</taxon>
        <taxon>Viridiplantae</taxon>
        <taxon>Streptophyta</taxon>
        <taxon>Embryophyta</taxon>
        <taxon>Tracheophyta</taxon>
        <taxon>Spermatophyta</taxon>
        <taxon>Magnoliopsida</taxon>
        <taxon>Liliopsida</taxon>
        <taxon>Asparagales</taxon>
        <taxon>Orchidaceae</taxon>
        <taxon>Apostasioideae</taxon>
        <taxon>Apostasia</taxon>
    </lineage>
</organism>
<name>A0A2I0ASD2_9ASPA</name>
<sequence>MLYAPASHINQGPAYFNYHGPQKEVRRSRRQALHSLLPTPPVADSSGTTSAGSIIVYITFLWKVGRNSSSVCL</sequence>
<evidence type="ECO:0000313" key="2">
    <source>
        <dbReference type="Proteomes" id="UP000236161"/>
    </source>
</evidence>
<dbReference type="AlphaFoldDB" id="A0A2I0ASD2"/>
<accession>A0A2I0ASD2</accession>
<evidence type="ECO:0000313" key="1">
    <source>
        <dbReference type="EMBL" id="PKA58458.1"/>
    </source>
</evidence>
<proteinExistence type="predicted"/>
<gene>
    <name evidence="1" type="ORF">AXF42_Ash013964</name>
</gene>
<dbReference type="EMBL" id="KZ451953">
    <property type="protein sequence ID" value="PKA58458.1"/>
    <property type="molecule type" value="Genomic_DNA"/>
</dbReference>